<dbReference type="GO" id="GO:0009966">
    <property type="term" value="P:regulation of signal transduction"/>
    <property type="evidence" value="ECO:0007669"/>
    <property type="project" value="InterPro"/>
</dbReference>
<reference evidence="11" key="1">
    <citation type="submission" date="2022-11" db="UniProtKB">
        <authorList>
            <consortium name="WormBaseParasite"/>
        </authorList>
    </citation>
    <scope>IDENTIFICATION</scope>
</reference>
<proteinExistence type="inferred from homology"/>
<evidence type="ECO:0000256" key="2">
    <source>
        <dbReference type="ARBA" id="ARBA00007717"/>
    </source>
</evidence>
<evidence type="ECO:0000256" key="5">
    <source>
        <dbReference type="ARBA" id="ARBA00022824"/>
    </source>
</evidence>
<keyword evidence="6 9" id="KW-1133">Transmembrane helix</keyword>
<dbReference type="WBParaSite" id="PSAMB.scaffold6218size9939.g28090.t1">
    <property type="protein sequence ID" value="PSAMB.scaffold6218size9939.g28090.t1"/>
    <property type="gene ID" value="PSAMB.scaffold6218size9939.g28090"/>
</dbReference>
<keyword evidence="5" id="KW-0256">Endoplasmic reticulum</keyword>
<dbReference type="GO" id="GO:0005789">
    <property type="term" value="C:endoplasmic reticulum membrane"/>
    <property type="evidence" value="ECO:0007669"/>
    <property type="project" value="UniProtKB-SubCell"/>
</dbReference>
<evidence type="ECO:0000256" key="9">
    <source>
        <dbReference type="SAM" id="Phobius"/>
    </source>
</evidence>
<keyword evidence="7 9" id="KW-0472">Membrane</keyword>
<evidence type="ECO:0000256" key="8">
    <source>
        <dbReference type="ARBA" id="ARBA00023180"/>
    </source>
</evidence>
<name>A0A914X155_9BILA</name>
<dbReference type="PANTHER" id="PTHR31826">
    <property type="entry name" value="NICALIN"/>
    <property type="match status" value="1"/>
</dbReference>
<evidence type="ECO:0000256" key="7">
    <source>
        <dbReference type="ARBA" id="ARBA00023136"/>
    </source>
</evidence>
<dbReference type="InterPro" id="IPR016574">
    <property type="entry name" value="Nicalin"/>
</dbReference>
<comment type="similarity">
    <text evidence="2">Belongs to the nicastrin family.</text>
</comment>
<sequence length="265" mass="29237">MAICLDSLAKGSALRMHVSKVPTDTAPANRFLAHLRRATTVRFGANRSVDVVAKKINLGADFLSWEHERFNIRRLAALTLSHFESPTDPMRRSLLDTPGQVDLDALTANVQVIAEALLRHIYDLPDGASTSSDNSAAIFLDDTAGVQKDRLQSWIERLTSSARASQIVVETGKKNPLLADFLSTFDHYAHEAQLVPVNVDKKDPEFVLYGAVDDRLAAYRVKPAVFELVLATLIAAYLGLVYFAVLNAQSVLQYVQCHAIKYKTS</sequence>
<evidence type="ECO:0000256" key="3">
    <source>
        <dbReference type="ARBA" id="ARBA00022692"/>
    </source>
</evidence>
<evidence type="ECO:0000256" key="6">
    <source>
        <dbReference type="ARBA" id="ARBA00022989"/>
    </source>
</evidence>
<dbReference type="Proteomes" id="UP000887566">
    <property type="component" value="Unplaced"/>
</dbReference>
<evidence type="ECO:0000256" key="1">
    <source>
        <dbReference type="ARBA" id="ARBA00004389"/>
    </source>
</evidence>
<dbReference type="AlphaFoldDB" id="A0A914X155"/>
<accession>A0A914X155</accession>
<feature type="transmembrane region" description="Helical" evidence="9">
    <location>
        <begin position="224"/>
        <end position="245"/>
    </location>
</feature>
<evidence type="ECO:0000313" key="10">
    <source>
        <dbReference type="Proteomes" id="UP000887566"/>
    </source>
</evidence>
<keyword evidence="3 9" id="KW-0812">Transmembrane</keyword>
<keyword evidence="4" id="KW-0732">Signal</keyword>
<keyword evidence="10" id="KW-1185">Reference proteome</keyword>
<evidence type="ECO:0000313" key="11">
    <source>
        <dbReference type="WBParaSite" id="PSAMB.scaffold6218size9939.g28090.t1"/>
    </source>
</evidence>
<protein>
    <submittedName>
        <fullName evidence="11">Nicalin</fullName>
    </submittedName>
</protein>
<organism evidence="10 11">
    <name type="scientific">Plectus sambesii</name>
    <dbReference type="NCBI Taxonomy" id="2011161"/>
    <lineage>
        <taxon>Eukaryota</taxon>
        <taxon>Metazoa</taxon>
        <taxon>Ecdysozoa</taxon>
        <taxon>Nematoda</taxon>
        <taxon>Chromadorea</taxon>
        <taxon>Plectida</taxon>
        <taxon>Plectina</taxon>
        <taxon>Plectoidea</taxon>
        <taxon>Plectidae</taxon>
        <taxon>Plectus</taxon>
    </lineage>
</organism>
<keyword evidence="8" id="KW-0325">Glycoprotein</keyword>
<evidence type="ECO:0000256" key="4">
    <source>
        <dbReference type="ARBA" id="ARBA00022729"/>
    </source>
</evidence>
<comment type="subcellular location">
    <subcellularLocation>
        <location evidence="1">Endoplasmic reticulum membrane</location>
        <topology evidence="1">Single-pass membrane protein</topology>
    </subcellularLocation>
</comment>